<reference evidence="1 2" key="1">
    <citation type="submission" date="2016-03" db="EMBL/GenBank/DDBJ databases">
        <title>Draft genome sequence of Paenibacillus glacialis DSM 22343.</title>
        <authorList>
            <person name="Shin S.-K."/>
            <person name="Yi H."/>
        </authorList>
    </citation>
    <scope>NUCLEOTIDE SEQUENCE [LARGE SCALE GENOMIC DNA]</scope>
    <source>
        <strain evidence="1 2">DSM 22343</strain>
    </source>
</reference>
<evidence type="ECO:0000313" key="2">
    <source>
        <dbReference type="Proteomes" id="UP000076967"/>
    </source>
</evidence>
<dbReference type="EMBL" id="LVJH01000029">
    <property type="protein sequence ID" value="OAB41311.1"/>
    <property type="molecule type" value="Genomic_DNA"/>
</dbReference>
<proteinExistence type="predicted"/>
<gene>
    <name evidence="1" type="ORF">PGLA_16005</name>
</gene>
<comment type="caution">
    <text evidence="1">The sequence shown here is derived from an EMBL/GenBank/DDBJ whole genome shotgun (WGS) entry which is preliminary data.</text>
</comment>
<dbReference type="Proteomes" id="UP000076967">
    <property type="component" value="Unassembled WGS sequence"/>
</dbReference>
<organism evidence="1 2">
    <name type="scientific">Paenibacillus glacialis</name>
    <dbReference type="NCBI Taxonomy" id="494026"/>
    <lineage>
        <taxon>Bacteria</taxon>
        <taxon>Bacillati</taxon>
        <taxon>Bacillota</taxon>
        <taxon>Bacilli</taxon>
        <taxon>Bacillales</taxon>
        <taxon>Paenibacillaceae</taxon>
        <taxon>Paenibacillus</taxon>
    </lineage>
</organism>
<dbReference type="OrthoDB" id="2085833at2"/>
<protein>
    <submittedName>
        <fullName evidence="1">Uncharacterized protein</fullName>
    </submittedName>
</protein>
<accession>A0A168JZF0</accession>
<keyword evidence="2" id="KW-1185">Reference proteome</keyword>
<name>A0A168JZF0_9BACL</name>
<dbReference type="STRING" id="494026.PGLA_16005"/>
<dbReference type="AlphaFoldDB" id="A0A168JZF0"/>
<sequence>MENHYTRAVNRINNIDSMQYLDISHKRYEDIRSRGEYTADATLIAEYYRRVGVLLQFMSKESVSIFTSMSKIINNEIENLDYDNMYTICPNLEGINLSVFKIICFNYFQWCTLLDVGDPIAIKFHDIYEPIIKLFERGGGQISIHHHELIGGFGAFTRTISASRGDKKELDISDQALKQEIKEVEHAEAYLKEYKLDSSATNNCVRCRNRLVIQEKESYGNRWYKIKCETKTCYDQNFS</sequence>
<evidence type="ECO:0000313" key="1">
    <source>
        <dbReference type="EMBL" id="OAB41311.1"/>
    </source>
</evidence>